<organism evidence="1 2">
    <name type="scientific">Albugo candida</name>
    <dbReference type="NCBI Taxonomy" id="65357"/>
    <lineage>
        <taxon>Eukaryota</taxon>
        <taxon>Sar</taxon>
        <taxon>Stramenopiles</taxon>
        <taxon>Oomycota</taxon>
        <taxon>Peronosporomycetes</taxon>
        <taxon>Albuginales</taxon>
        <taxon>Albuginaceae</taxon>
        <taxon>Albugo</taxon>
    </lineage>
</organism>
<gene>
    <name evidence="1" type="ORF">BN9_127100</name>
</gene>
<protein>
    <submittedName>
        <fullName evidence="1">Uncharacterized protein</fullName>
    </submittedName>
</protein>
<sequence>MQMIVWFRFDRLFVECHERDAVCVTWHPAVHTTEGQSSTPSTPQKRMINEHLSCITSVLGLAESYVVQYVNGVMKISVKFKSFVIPGTPSTNGCLGATVEDGLCKQHYEMIILKAEDPVEQSGTIPGIPDLIE</sequence>
<comment type="caution">
    <text evidence="1">The sequence shown here is derived from an EMBL/GenBank/DDBJ whole genome shotgun (WGS) entry which is preliminary data.</text>
</comment>
<accession>A0A024FVV6</accession>
<proteinExistence type="predicted"/>
<dbReference type="Proteomes" id="UP000053237">
    <property type="component" value="Unassembled WGS sequence"/>
</dbReference>
<keyword evidence="2" id="KW-1185">Reference proteome</keyword>
<name>A0A024FVV6_9STRA</name>
<evidence type="ECO:0000313" key="1">
    <source>
        <dbReference type="EMBL" id="CCI11303.1"/>
    </source>
</evidence>
<dbReference type="AlphaFoldDB" id="A0A024FVV6"/>
<dbReference type="EMBL" id="CAIX01000916">
    <property type="protein sequence ID" value="CCI11303.1"/>
    <property type="molecule type" value="Genomic_DNA"/>
</dbReference>
<dbReference type="InParanoid" id="A0A024FVV6"/>
<reference evidence="1 2" key="1">
    <citation type="submission" date="2012-05" db="EMBL/GenBank/DDBJ databases">
        <title>Recombination and specialization in a pathogen metapopulation.</title>
        <authorList>
            <person name="Gardiner A."/>
            <person name="Kemen E."/>
            <person name="Schultz-Larsen T."/>
            <person name="MacLean D."/>
            <person name="Van Oosterhout C."/>
            <person name="Jones J.D.G."/>
        </authorList>
    </citation>
    <scope>NUCLEOTIDE SEQUENCE [LARGE SCALE GENOMIC DNA]</scope>
    <source>
        <strain evidence="1 2">Ac Nc2</strain>
    </source>
</reference>
<evidence type="ECO:0000313" key="2">
    <source>
        <dbReference type="Proteomes" id="UP000053237"/>
    </source>
</evidence>